<accession>A0A7W6D2U4</accession>
<dbReference type="PANTHER" id="PTHR33755">
    <property type="entry name" value="TOXIN PARE1-RELATED"/>
    <property type="match status" value="1"/>
</dbReference>
<keyword evidence="2" id="KW-1277">Toxin-antitoxin system</keyword>
<comment type="caution">
    <text evidence="3">The sequence shown here is derived from an EMBL/GenBank/DDBJ whole genome shotgun (WGS) entry which is preliminary data.</text>
</comment>
<keyword evidence="4" id="KW-1185">Reference proteome</keyword>
<protein>
    <submittedName>
        <fullName evidence="3">Toxin ParE1/3/4</fullName>
    </submittedName>
</protein>
<evidence type="ECO:0000256" key="2">
    <source>
        <dbReference type="ARBA" id="ARBA00022649"/>
    </source>
</evidence>
<dbReference type="Pfam" id="PF05016">
    <property type="entry name" value="ParE_toxin"/>
    <property type="match status" value="1"/>
</dbReference>
<reference evidence="3 4" key="1">
    <citation type="submission" date="2020-08" db="EMBL/GenBank/DDBJ databases">
        <title>Genomic Encyclopedia of Type Strains, Phase IV (KMG-IV): sequencing the most valuable type-strain genomes for metagenomic binning, comparative biology and taxonomic classification.</title>
        <authorList>
            <person name="Goeker M."/>
        </authorList>
    </citation>
    <scope>NUCLEOTIDE SEQUENCE [LARGE SCALE GENOMIC DNA]</scope>
    <source>
        <strain evidence="3 4">DSM 26575</strain>
    </source>
</reference>
<organism evidence="3 4">
    <name type="scientific">Rhizobium metallidurans</name>
    <dbReference type="NCBI Taxonomy" id="1265931"/>
    <lineage>
        <taxon>Bacteria</taxon>
        <taxon>Pseudomonadati</taxon>
        <taxon>Pseudomonadota</taxon>
        <taxon>Alphaproteobacteria</taxon>
        <taxon>Hyphomicrobiales</taxon>
        <taxon>Rhizobiaceae</taxon>
        <taxon>Rhizobium/Agrobacterium group</taxon>
        <taxon>Rhizobium</taxon>
    </lineage>
</organism>
<name>A0A7W6D2U4_9HYPH</name>
<dbReference type="Gene3D" id="3.30.2310.20">
    <property type="entry name" value="RelE-like"/>
    <property type="match status" value="1"/>
</dbReference>
<sequence>MPVKIVWTQAARSGLKKIYKDIAREQPLAADRYAARLRGKILLLVDQPRLGQRHEDISPAARMLVEAPYVVLYETQPNTDDGPIDVIEIVHVVDGRRDLRALY</sequence>
<evidence type="ECO:0000256" key="1">
    <source>
        <dbReference type="ARBA" id="ARBA00006226"/>
    </source>
</evidence>
<evidence type="ECO:0000313" key="3">
    <source>
        <dbReference type="EMBL" id="MBB3967191.1"/>
    </source>
</evidence>
<comment type="similarity">
    <text evidence="1">Belongs to the RelE toxin family.</text>
</comment>
<dbReference type="Proteomes" id="UP000582090">
    <property type="component" value="Unassembled WGS sequence"/>
</dbReference>
<gene>
    <name evidence="3" type="ORF">GGQ67_004888</name>
</gene>
<dbReference type="EMBL" id="JACIDW010000034">
    <property type="protein sequence ID" value="MBB3967191.1"/>
    <property type="molecule type" value="Genomic_DNA"/>
</dbReference>
<dbReference type="AlphaFoldDB" id="A0A7W6D2U4"/>
<dbReference type="RefSeq" id="WP_183902615.1">
    <property type="nucleotide sequence ID" value="NZ_JACIDW010000034.1"/>
</dbReference>
<dbReference type="InterPro" id="IPR007712">
    <property type="entry name" value="RelE/ParE_toxin"/>
</dbReference>
<dbReference type="InterPro" id="IPR035093">
    <property type="entry name" value="RelE/ParE_toxin_dom_sf"/>
</dbReference>
<proteinExistence type="inferred from homology"/>
<dbReference type="InterPro" id="IPR051803">
    <property type="entry name" value="TA_system_RelE-like_toxin"/>
</dbReference>
<evidence type="ECO:0000313" key="4">
    <source>
        <dbReference type="Proteomes" id="UP000582090"/>
    </source>
</evidence>